<dbReference type="GO" id="GO:0003676">
    <property type="term" value="F:nucleic acid binding"/>
    <property type="evidence" value="ECO:0007669"/>
    <property type="project" value="InterPro"/>
</dbReference>
<evidence type="ECO:0000256" key="1">
    <source>
        <dbReference type="ARBA" id="ARBA00007692"/>
    </source>
</evidence>
<dbReference type="FunFam" id="1.25.70.10:FF:000014">
    <property type="entry name" value="Transcription termination factor MTEF18, mitochondrial"/>
    <property type="match status" value="1"/>
</dbReference>
<dbReference type="PANTHER" id="PTHR13068">
    <property type="entry name" value="CGI-12 PROTEIN-RELATED"/>
    <property type="match status" value="1"/>
</dbReference>
<dbReference type="Pfam" id="PF02536">
    <property type="entry name" value="mTERF"/>
    <property type="match status" value="2"/>
</dbReference>
<dbReference type="EMBL" id="JAVXUP010000656">
    <property type="protein sequence ID" value="KAK3023433.1"/>
    <property type="molecule type" value="Genomic_DNA"/>
</dbReference>
<protein>
    <recommendedName>
        <fullName evidence="6">Mitochondrial transcription termination factor</fullName>
    </recommendedName>
</protein>
<reference evidence="4" key="1">
    <citation type="submission" date="2022-12" db="EMBL/GenBank/DDBJ databases">
        <title>Draft genome assemblies for two species of Escallonia (Escalloniales).</title>
        <authorList>
            <person name="Chanderbali A."/>
            <person name="Dervinis C."/>
            <person name="Anghel I."/>
            <person name="Soltis D."/>
            <person name="Soltis P."/>
            <person name="Zapata F."/>
        </authorList>
    </citation>
    <scope>NUCLEOTIDE SEQUENCE</scope>
    <source>
        <strain evidence="4">UCBG64.0493</strain>
        <tissue evidence="4">Leaf</tissue>
    </source>
</reference>
<accession>A0AA88WBE2</accession>
<comment type="caution">
    <text evidence="4">The sequence shown here is derived from an EMBL/GenBank/DDBJ whole genome shotgun (WGS) entry which is preliminary data.</text>
</comment>
<keyword evidence="3" id="KW-0809">Transit peptide</keyword>
<organism evidence="4 5">
    <name type="scientific">Escallonia herrerae</name>
    <dbReference type="NCBI Taxonomy" id="1293975"/>
    <lineage>
        <taxon>Eukaryota</taxon>
        <taxon>Viridiplantae</taxon>
        <taxon>Streptophyta</taxon>
        <taxon>Embryophyta</taxon>
        <taxon>Tracheophyta</taxon>
        <taxon>Spermatophyta</taxon>
        <taxon>Magnoliopsida</taxon>
        <taxon>eudicotyledons</taxon>
        <taxon>Gunneridae</taxon>
        <taxon>Pentapetalae</taxon>
        <taxon>asterids</taxon>
        <taxon>campanulids</taxon>
        <taxon>Escalloniales</taxon>
        <taxon>Escalloniaceae</taxon>
        <taxon>Escallonia</taxon>
    </lineage>
</organism>
<gene>
    <name evidence="4" type="ORF">RJ639_042677</name>
</gene>
<dbReference type="Gene3D" id="1.25.70.10">
    <property type="entry name" value="Transcription termination factor 3, mitochondrial"/>
    <property type="match status" value="2"/>
</dbReference>
<dbReference type="Proteomes" id="UP001188597">
    <property type="component" value="Unassembled WGS sequence"/>
</dbReference>
<dbReference type="InterPro" id="IPR003690">
    <property type="entry name" value="MTERF"/>
</dbReference>
<name>A0AA88WBE2_9ASTE</name>
<dbReference type="GO" id="GO:0006353">
    <property type="term" value="P:DNA-templated transcription termination"/>
    <property type="evidence" value="ECO:0007669"/>
    <property type="project" value="UniProtKB-KW"/>
</dbReference>
<evidence type="ECO:0008006" key="6">
    <source>
        <dbReference type="Google" id="ProtNLM"/>
    </source>
</evidence>
<sequence>MCVRLLPLIIMTHLQKLRIPFIVKWVSSSFTQNNHRLSKSSLWPTGSHPIAQNPRFYRTKTVNLESENGHRTSEASGSENAGKIPLATRREAQAALLEYLHSTRSLQFVDADYMSRNSPLFLEKLLKKVDTEENNWRSIARFLRYHPINEFEPFFESVGLKPNEYSPLLPRSLIFLSDDAMLLENYYVLCRYGVARNKIGKMYVEAREVFGYDYGVLQSKLRAFEGGGLKQSTVVKVVTSSPYLLIGDASKALIKIWEKLKSVEIEDDWIEGYLLEKNTYDWSHILELFCMLSKTGYTKEQLGGLICQHPGLLFDERTTFSLTGFLLKFGVTMNDISSLLLQFPQIQVGKFVENLRQCYHFFIELEMDVLDIGSIFRAHPGLLGSCSLKKLSSLLSSLNTGKKRMCEIIKNNPQELKNWVLGARTKPLPTLRKDWKEKKIKFLLDLGFVENSSEMKAALRLFRGKGAELQERFNCFVNAGIDPKDVSEMLKVAPHVLNQSKDVIEEKIDFLVNGLGYPISSIVVFPQYLSYTVQRVKLRYSMYKWSTDRGTVDPKLALSTFISCTEPTFIRLYVNSHSQGPRVWEELKKQIYHD</sequence>
<evidence type="ECO:0000313" key="4">
    <source>
        <dbReference type="EMBL" id="KAK3023433.1"/>
    </source>
</evidence>
<dbReference type="AlphaFoldDB" id="A0AA88WBE2"/>
<dbReference type="PANTHER" id="PTHR13068:SF38">
    <property type="entry name" value="TRANSCRIPTION TERMINATION FACTOR FAMILY PROTEIN"/>
    <property type="match status" value="1"/>
</dbReference>
<keyword evidence="2" id="KW-0806">Transcription termination</keyword>
<keyword evidence="2" id="KW-0804">Transcription</keyword>
<evidence type="ECO:0000256" key="2">
    <source>
        <dbReference type="ARBA" id="ARBA00022472"/>
    </source>
</evidence>
<evidence type="ECO:0000256" key="3">
    <source>
        <dbReference type="ARBA" id="ARBA00022946"/>
    </source>
</evidence>
<dbReference type="SMART" id="SM00733">
    <property type="entry name" value="Mterf"/>
    <property type="match status" value="5"/>
</dbReference>
<dbReference type="FunFam" id="1.25.70.10:FF:000019">
    <property type="entry name" value="mTERF family protein"/>
    <property type="match status" value="1"/>
</dbReference>
<keyword evidence="2" id="KW-0805">Transcription regulation</keyword>
<dbReference type="InterPro" id="IPR038538">
    <property type="entry name" value="MTERF_sf"/>
</dbReference>
<comment type="similarity">
    <text evidence="1">Belongs to the mTERF family.</text>
</comment>
<keyword evidence="5" id="KW-1185">Reference proteome</keyword>
<proteinExistence type="inferred from homology"/>
<evidence type="ECO:0000313" key="5">
    <source>
        <dbReference type="Proteomes" id="UP001188597"/>
    </source>
</evidence>